<name>A0AAN9MHR8_PHACN</name>
<feature type="region of interest" description="Disordered" evidence="1">
    <location>
        <begin position="60"/>
        <end position="79"/>
    </location>
</feature>
<evidence type="ECO:0000313" key="3">
    <source>
        <dbReference type="Proteomes" id="UP001374584"/>
    </source>
</evidence>
<gene>
    <name evidence="2" type="ORF">VNO80_20337</name>
</gene>
<keyword evidence="3" id="KW-1185">Reference proteome</keyword>
<protein>
    <submittedName>
        <fullName evidence="2">Uncharacterized protein</fullName>
    </submittedName>
</protein>
<evidence type="ECO:0000256" key="1">
    <source>
        <dbReference type="SAM" id="MobiDB-lite"/>
    </source>
</evidence>
<comment type="caution">
    <text evidence="2">The sequence shown here is derived from an EMBL/GenBank/DDBJ whole genome shotgun (WGS) entry which is preliminary data.</text>
</comment>
<organism evidence="2 3">
    <name type="scientific">Phaseolus coccineus</name>
    <name type="common">Scarlet runner bean</name>
    <name type="synonym">Phaseolus multiflorus</name>
    <dbReference type="NCBI Taxonomy" id="3886"/>
    <lineage>
        <taxon>Eukaryota</taxon>
        <taxon>Viridiplantae</taxon>
        <taxon>Streptophyta</taxon>
        <taxon>Embryophyta</taxon>
        <taxon>Tracheophyta</taxon>
        <taxon>Spermatophyta</taxon>
        <taxon>Magnoliopsida</taxon>
        <taxon>eudicotyledons</taxon>
        <taxon>Gunneridae</taxon>
        <taxon>Pentapetalae</taxon>
        <taxon>rosids</taxon>
        <taxon>fabids</taxon>
        <taxon>Fabales</taxon>
        <taxon>Fabaceae</taxon>
        <taxon>Papilionoideae</taxon>
        <taxon>50 kb inversion clade</taxon>
        <taxon>NPAAA clade</taxon>
        <taxon>indigoferoid/millettioid clade</taxon>
        <taxon>Phaseoleae</taxon>
        <taxon>Phaseolus</taxon>
    </lineage>
</organism>
<dbReference type="AlphaFoldDB" id="A0AAN9MHR8"/>
<evidence type="ECO:0000313" key="2">
    <source>
        <dbReference type="EMBL" id="KAK7354826.1"/>
    </source>
</evidence>
<proteinExistence type="predicted"/>
<accession>A0AAN9MHR8</accession>
<dbReference type="EMBL" id="JAYMYR010000007">
    <property type="protein sequence ID" value="KAK7354826.1"/>
    <property type="molecule type" value="Genomic_DNA"/>
</dbReference>
<sequence length="79" mass="9385">MRYFKIVLIYIQALYDQFWYSMSLFNELQSKQQIKNIYKSIYVQTKTFYVTTTNPHAPHTALPSLTSTRHKINQPPRAA</sequence>
<dbReference type="Proteomes" id="UP001374584">
    <property type="component" value="Unassembled WGS sequence"/>
</dbReference>
<reference evidence="2 3" key="1">
    <citation type="submission" date="2024-01" db="EMBL/GenBank/DDBJ databases">
        <title>The genomes of 5 underutilized Papilionoideae crops provide insights into root nodulation and disease resistanc.</title>
        <authorList>
            <person name="Jiang F."/>
        </authorList>
    </citation>
    <scope>NUCLEOTIDE SEQUENCE [LARGE SCALE GENOMIC DNA]</scope>
    <source>
        <strain evidence="2">JINMINGXINNONG_FW02</strain>
        <tissue evidence="2">Leaves</tissue>
    </source>
</reference>